<organism evidence="1 2">
    <name type="scientific">Kordia aestuariivivens</name>
    <dbReference type="NCBI Taxonomy" id="2759037"/>
    <lineage>
        <taxon>Bacteria</taxon>
        <taxon>Pseudomonadati</taxon>
        <taxon>Bacteroidota</taxon>
        <taxon>Flavobacteriia</taxon>
        <taxon>Flavobacteriales</taxon>
        <taxon>Flavobacteriaceae</taxon>
        <taxon>Kordia</taxon>
    </lineage>
</organism>
<sequence length="88" mass="9474">MKKRNLKKLRLNKKSISRIQENAISGGDVSLPNPATGVLCDLTGANFCLSWQACNTRPENITCVFTVGPGTGTIPPITENDKITNVVC</sequence>
<dbReference type="RefSeq" id="WP_187564252.1">
    <property type="nucleotide sequence ID" value="NZ_JACGWS010000017.1"/>
</dbReference>
<comment type="caution">
    <text evidence="1">The sequence shown here is derived from an EMBL/GenBank/DDBJ whole genome shotgun (WGS) entry which is preliminary data.</text>
</comment>
<dbReference type="EMBL" id="JACGWS010000017">
    <property type="protein sequence ID" value="MBC8757209.1"/>
    <property type="molecule type" value="Genomic_DNA"/>
</dbReference>
<gene>
    <name evidence="1" type="ORF">H2O64_21240</name>
</gene>
<protein>
    <recommendedName>
        <fullName evidence="3">Natural product</fullName>
    </recommendedName>
</protein>
<reference evidence="1 2" key="1">
    <citation type="submission" date="2020-07" db="EMBL/GenBank/DDBJ databases">
        <title>Description of Kordia aestuariivivens sp. nov., isolated from a tidal flat.</title>
        <authorList>
            <person name="Park S."/>
            <person name="Yoon J.-H."/>
        </authorList>
    </citation>
    <scope>NUCLEOTIDE SEQUENCE [LARGE SCALE GENOMIC DNA]</scope>
    <source>
        <strain evidence="1 2">YSTF-M3</strain>
    </source>
</reference>
<evidence type="ECO:0000313" key="1">
    <source>
        <dbReference type="EMBL" id="MBC8757209.1"/>
    </source>
</evidence>
<name>A0ABR7QF98_9FLAO</name>
<dbReference type="Proteomes" id="UP000619238">
    <property type="component" value="Unassembled WGS sequence"/>
</dbReference>
<evidence type="ECO:0008006" key="3">
    <source>
        <dbReference type="Google" id="ProtNLM"/>
    </source>
</evidence>
<proteinExistence type="predicted"/>
<accession>A0ABR7QF98</accession>
<evidence type="ECO:0000313" key="2">
    <source>
        <dbReference type="Proteomes" id="UP000619238"/>
    </source>
</evidence>
<keyword evidence="2" id="KW-1185">Reference proteome</keyword>